<gene>
    <name evidence="1" type="ORF">K437DRAFT_270342</name>
</gene>
<dbReference type="Proteomes" id="UP000027361">
    <property type="component" value="Unassembled WGS sequence"/>
</dbReference>
<dbReference type="RefSeq" id="XP_013240964.1">
    <property type="nucleotide sequence ID" value="XM_013385510.1"/>
</dbReference>
<evidence type="ECO:0000313" key="1">
    <source>
        <dbReference type="EMBL" id="KDN39240.1"/>
    </source>
</evidence>
<keyword evidence="2" id="KW-1185">Reference proteome</keyword>
<dbReference type="OrthoDB" id="2017405at2759"/>
<proteinExistence type="predicted"/>
<dbReference type="GeneID" id="25266165"/>
<dbReference type="EMBL" id="JMSN01000107">
    <property type="protein sequence ID" value="KDN39240.1"/>
    <property type="molecule type" value="Genomic_DNA"/>
</dbReference>
<dbReference type="HOGENOM" id="CLU_131110_1_0_1"/>
<accession>A0A066VKY3</accession>
<reference evidence="1 2" key="1">
    <citation type="submission" date="2014-05" db="EMBL/GenBank/DDBJ databases">
        <title>Draft genome sequence of a rare smut relative, Tilletiaria anomala UBC 951.</title>
        <authorList>
            <consortium name="DOE Joint Genome Institute"/>
            <person name="Toome M."/>
            <person name="Kuo A."/>
            <person name="Henrissat B."/>
            <person name="Lipzen A."/>
            <person name="Tritt A."/>
            <person name="Yoshinaga Y."/>
            <person name="Zane M."/>
            <person name="Barry K."/>
            <person name="Grigoriev I.V."/>
            <person name="Spatafora J.W."/>
            <person name="Aimea M.C."/>
        </authorList>
    </citation>
    <scope>NUCLEOTIDE SEQUENCE [LARGE SCALE GENOMIC DNA]</scope>
    <source>
        <strain evidence="1 2">UBC 951</strain>
    </source>
</reference>
<dbReference type="STRING" id="1037660.A0A066VKY3"/>
<dbReference type="InParanoid" id="A0A066VKY3"/>
<evidence type="ECO:0000313" key="2">
    <source>
        <dbReference type="Proteomes" id="UP000027361"/>
    </source>
</evidence>
<dbReference type="PANTHER" id="PTHR28052:SF1">
    <property type="entry name" value="UPF0545 PROTEIN C22ORF39"/>
    <property type="match status" value="1"/>
</dbReference>
<dbReference type="OMA" id="PGCMKLF"/>
<name>A0A066VKY3_TILAU</name>
<dbReference type="Pfam" id="PF11326">
    <property type="entry name" value="PANTS-like"/>
    <property type="match status" value="1"/>
</dbReference>
<dbReference type="InterPro" id="IPR021475">
    <property type="entry name" value="Pants/Emi1-like"/>
</dbReference>
<dbReference type="AlphaFoldDB" id="A0A066VKY3"/>
<sequence length="121" mass="13965">MEYNSKYNEAVQDERILQAAALPLANMPSCMNLFDKWATCFALGPQARALYRYGTFQDCKDKLDDFKFCLTLKGMSNEERRQVWIERRAEQSAAKRLQSSSEDVWDLRRSPLVDPAYAEAA</sequence>
<protein>
    <submittedName>
        <fullName evidence="1">Uncharacterized protein</fullName>
    </submittedName>
</protein>
<comment type="caution">
    <text evidence="1">The sequence shown here is derived from an EMBL/GenBank/DDBJ whole genome shotgun (WGS) entry which is preliminary data.</text>
</comment>
<organism evidence="1 2">
    <name type="scientific">Tilletiaria anomala (strain ATCC 24038 / CBS 436.72 / UBC 951)</name>
    <dbReference type="NCBI Taxonomy" id="1037660"/>
    <lineage>
        <taxon>Eukaryota</taxon>
        <taxon>Fungi</taxon>
        <taxon>Dikarya</taxon>
        <taxon>Basidiomycota</taxon>
        <taxon>Ustilaginomycotina</taxon>
        <taxon>Exobasidiomycetes</taxon>
        <taxon>Georgefischeriales</taxon>
        <taxon>Tilletiariaceae</taxon>
        <taxon>Tilletiaria</taxon>
    </lineage>
</organism>
<dbReference type="PANTHER" id="PTHR28052">
    <property type="entry name" value="UPF0545 PROTEIN C22ORF39"/>
    <property type="match status" value="1"/>
</dbReference>